<evidence type="ECO:0000313" key="2">
    <source>
        <dbReference type="Proteomes" id="UP001066276"/>
    </source>
</evidence>
<dbReference type="AlphaFoldDB" id="A0AAV7TTJ1"/>
<accession>A0AAV7TTJ1</accession>
<reference evidence="1" key="1">
    <citation type="journal article" date="2022" name="bioRxiv">
        <title>Sequencing and chromosome-scale assembly of the giantPleurodeles waltlgenome.</title>
        <authorList>
            <person name="Brown T."/>
            <person name="Elewa A."/>
            <person name="Iarovenko S."/>
            <person name="Subramanian E."/>
            <person name="Araus A.J."/>
            <person name="Petzold A."/>
            <person name="Susuki M."/>
            <person name="Suzuki K.-i.T."/>
            <person name="Hayashi T."/>
            <person name="Toyoda A."/>
            <person name="Oliveira C."/>
            <person name="Osipova E."/>
            <person name="Leigh N.D."/>
            <person name="Simon A."/>
            <person name="Yun M.H."/>
        </authorList>
    </citation>
    <scope>NUCLEOTIDE SEQUENCE</scope>
    <source>
        <strain evidence="1">20211129_DDA</strain>
        <tissue evidence="1">Liver</tissue>
    </source>
</reference>
<dbReference type="Proteomes" id="UP001066276">
    <property type="component" value="Chromosome 3_2"/>
</dbReference>
<gene>
    <name evidence="1" type="ORF">NDU88_005158</name>
</gene>
<comment type="caution">
    <text evidence="1">The sequence shown here is derived from an EMBL/GenBank/DDBJ whole genome shotgun (WGS) entry which is preliminary data.</text>
</comment>
<evidence type="ECO:0000313" key="1">
    <source>
        <dbReference type="EMBL" id="KAJ1179928.1"/>
    </source>
</evidence>
<protein>
    <submittedName>
        <fullName evidence="1">Uncharacterized protein</fullName>
    </submittedName>
</protein>
<sequence length="81" mass="8933">MLRAACYTGATGPKETFVWSAELPLTFSTGRRPGSLKPSCLRHVTTPHSASKSSISSQTVMFVQSSVQLHPLHKEKVEMWC</sequence>
<proteinExistence type="predicted"/>
<dbReference type="EMBL" id="JANPWB010000006">
    <property type="protein sequence ID" value="KAJ1179928.1"/>
    <property type="molecule type" value="Genomic_DNA"/>
</dbReference>
<keyword evidence="2" id="KW-1185">Reference proteome</keyword>
<organism evidence="1 2">
    <name type="scientific">Pleurodeles waltl</name>
    <name type="common">Iberian ribbed newt</name>
    <dbReference type="NCBI Taxonomy" id="8319"/>
    <lineage>
        <taxon>Eukaryota</taxon>
        <taxon>Metazoa</taxon>
        <taxon>Chordata</taxon>
        <taxon>Craniata</taxon>
        <taxon>Vertebrata</taxon>
        <taxon>Euteleostomi</taxon>
        <taxon>Amphibia</taxon>
        <taxon>Batrachia</taxon>
        <taxon>Caudata</taxon>
        <taxon>Salamandroidea</taxon>
        <taxon>Salamandridae</taxon>
        <taxon>Pleurodelinae</taxon>
        <taxon>Pleurodeles</taxon>
    </lineage>
</organism>
<name>A0AAV7TTJ1_PLEWA</name>